<organism evidence="3 4">
    <name type="scientific">Paraurantiacibacter namhicola</name>
    <dbReference type="NCBI Taxonomy" id="645517"/>
    <lineage>
        <taxon>Bacteria</taxon>
        <taxon>Pseudomonadati</taxon>
        <taxon>Pseudomonadota</taxon>
        <taxon>Alphaproteobacteria</taxon>
        <taxon>Sphingomonadales</taxon>
        <taxon>Erythrobacteraceae</taxon>
        <taxon>Paraurantiacibacter</taxon>
    </lineage>
</organism>
<dbReference type="Gene3D" id="1.10.10.2520">
    <property type="entry name" value="Cell wall hydrolase SleB, domain 1"/>
    <property type="match status" value="1"/>
</dbReference>
<dbReference type="GO" id="GO:0016787">
    <property type="term" value="F:hydrolase activity"/>
    <property type="evidence" value="ECO:0007669"/>
    <property type="project" value="InterPro"/>
</dbReference>
<dbReference type="KEGG" id="anh:A6F65_00440"/>
<feature type="domain" description="Cell wall hydrolase SleB" evidence="2">
    <location>
        <begin position="119"/>
        <end position="222"/>
    </location>
</feature>
<keyword evidence="1" id="KW-0732">Signal</keyword>
<dbReference type="STRING" id="645517.A6F65_00440"/>
<evidence type="ECO:0000313" key="4">
    <source>
        <dbReference type="Proteomes" id="UP000092698"/>
    </source>
</evidence>
<accession>A0A1C7D5N3</accession>
<reference evidence="3 4" key="1">
    <citation type="submission" date="2016-07" db="EMBL/GenBank/DDBJ databases">
        <title>Complete genome sequence of Altererythrobacter namhicola JCM 16345T, containing esterase-encoding genes.</title>
        <authorList>
            <person name="Cheng H."/>
            <person name="Wu Y.-H."/>
            <person name="Jian S.-L."/>
            <person name="Huo Y.-Y."/>
            <person name="Wang C.-S."/>
            <person name="Xu X.-W."/>
        </authorList>
    </citation>
    <scope>NUCLEOTIDE SEQUENCE [LARGE SCALE GENOMIC DNA]</scope>
    <source>
        <strain evidence="3 4">JCM 16345</strain>
    </source>
</reference>
<name>A0A1C7D5N3_9SPHN</name>
<dbReference type="Proteomes" id="UP000092698">
    <property type="component" value="Chromosome"/>
</dbReference>
<gene>
    <name evidence="3" type="primary">sleB_1</name>
    <name evidence="3" type="ORF">A6F65_00440</name>
</gene>
<evidence type="ECO:0000313" key="3">
    <source>
        <dbReference type="EMBL" id="ANU06765.1"/>
    </source>
</evidence>
<protein>
    <submittedName>
        <fullName evidence="3">Spore cortex-lytic enzyme</fullName>
    </submittedName>
</protein>
<sequence>MKVSKLRTAALAVALLGTGWYAMAQGDGAFAQDTAEPAVIAGSQIQDPVEPAAEPAPEVRFVAEPVVQEIPAETEQPAEPEAPVAGNSLNEVMANVPHDGDMSADMQCLAKAVYFESRGEPVAGQLAVATVIINRADSSRFPDTYCSVVKQRSQFSFVKGGRIPEPRSGAAWNRARKVARIAHRGLWESEVGDALYFHATYVKPRWASRMTRRAKISTHVFYR</sequence>
<proteinExistence type="predicted"/>
<dbReference type="EMBL" id="CP016545">
    <property type="protein sequence ID" value="ANU06765.1"/>
    <property type="molecule type" value="Genomic_DNA"/>
</dbReference>
<evidence type="ECO:0000256" key="1">
    <source>
        <dbReference type="SAM" id="SignalP"/>
    </source>
</evidence>
<dbReference type="AlphaFoldDB" id="A0A1C7D5N3"/>
<evidence type="ECO:0000259" key="2">
    <source>
        <dbReference type="Pfam" id="PF07486"/>
    </source>
</evidence>
<dbReference type="RefSeq" id="WP_067785453.1">
    <property type="nucleotide sequence ID" value="NZ_CP016545.1"/>
</dbReference>
<dbReference type="InterPro" id="IPR042047">
    <property type="entry name" value="SleB_dom1"/>
</dbReference>
<feature type="signal peptide" evidence="1">
    <location>
        <begin position="1"/>
        <end position="24"/>
    </location>
</feature>
<feature type="chain" id="PRO_5008884283" evidence="1">
    <location>
        <begin position="25"/>
        <end position="223"/>
    </location>
</feature>
<dbReference type="InterPro" id="IPR011105">
    <property type="entry name" value="Cell_wall_hydrolase_SleB"/>
</dbReference>
<dbReference type="Pfam" id="PF07486">
    <property type="entry name" value="Hydrolase_2"/>
    <property type="match status" value="1"/>
</dbReference>
<keyword evidence="4" id="KW-1185">Reference proteome</keyword>